<sequence>MTFENLSWIFVILSLAGNVFVIKKNVIGQWLWAISNIGWVVYDLSIGNYSQALLFAVYVCTSIWGIIAWTKDDQFLNKGLS</sequence>
<reference evidence="6 7" key="1">
    <citation type="journal article" date="2010" name="PLoS ONE">
        <title>The Waddlia genome: a window into chlamydial biology.</title>
        <authorList>
            <person name="Bertelli C."/>
            <person name="Collyn F."/>
            <person name="Croxatto A."/>
            <person name="Ruckert C."/>
            <person name="Polkinghorne A."/>
            <person name="Kebbi-Beghdadi C."/>
            <person name="Goesmann A."/>
            <person name="Vaughan L."/>
            <person name="Greub G."/>
        </authorList>
    </citation>
    <scope>NUCLEOTIDE SEQUENCE [LARGE SCALE GENOMIC DNA]</scope>
    <source>
        <strain evidence="7">ATCC VR-1470 / WSU 86-1044</strain>
    </source>
</reference>
<comment type="subcellular location">
    <subcellularLocation>
        <location evidence="1">Membrane</location>
        <topology evidence="1">Multi-pass membrane protein</topology>
    </subcellularLocation>
</comment>
<keyword evidence="2 5" id="KW-0812">Transmembrane</keyword>
<dbReference type="HOGENOM" id="CLU_2573010_0_0_0"/>
<evidence type="ECO:0000256" key="1">
    <source>
        <dbReference type="ARBA" id="ARBA00004141"/>
    </source>
</evidence>
<proteinExistence type="predicted"/>
<evidence type="ECO:0000256" key="3">
    <source>
        <dbReference type="ARBA" id="ARBA00022989"/>
    </source>
</evidence>
<organism evidence="6 7">
    <name type="scientific">Waddlia chondrophila (strain ATCC VR-1470 / WSU 86-1044)</name>
    <dbReference type="NCBI Taxonomy" id="716544"/>
    <lineage>
        <taxon>Bacteria</taxon>
        <taxon>Pseudomonadati</taxon>
        <taxon>Chlamydiota</taxon>
        <taxon>Chlamydiia</taxon>
        <taxon>Parachlamydiales</taxon>
        <taxon>Waddliaceae</taxon>
        <taxon>Waddlia</taxon>
    </lineage>
</organism>
<dbReference type="GO" id="GO:0034257">
    <property type="term" value="F:nicotinamide riboside transmembrane transporter activity"/>
    <property type="evidence" value="ECO:0007669"/>
    <property type="project" value="InterPro"/>
</dbReference>
<keyword evidence="4 5" id="KW-0472">Membrane</keyword>
<dbReference type="InterPro" id="IPR006419">
    <property type="entry name" value="NMN_transpt_PnuC"/>
</dbReference>
<dbReference type="OrthoDB" id="21703at2"/>
<protein>
    <recommendedName>
        <fullName evidence="8">Nicotinamide mononucleotide transporter</fullName>
    </recommendedName>
</protein>
<dbReference type="EMBL" id="CP001928">
    <property type="protein sequence ID" value="ADI38259.1"/>
    <property type="molecule type" value="Genomic_DNA"/>
</dbReference>
<dbReference type="GO" id="GO:0016020">
    <property type="term" value="C:membrane"/>
    <property type="evidence" value="ECO:0007669"/>
    <property type="project" value="UniProtKB-SubCell"/>
</dbReference>
<keyword evidence="3 5" id="KW-1133">Transmembrane helix</keyword>
<dbReference type="eggNOG" id="ENOG5033MPH">
    <property type="taxonomic scope" value="Bacteria"/>
</dbReference>
<accession>D6YVU8</accession>
<feature type="transmembrane region" description="Helical" evidence="5">
    <location>
        <begin position="6"/>
        <end position="22"/>
    </location>
</feature>
<dbReference type="RefSeq" id="WP_013181973.1">
    <property type="nucleotide sequence ID" value="NC_014225.1"/>
</dbReference>
<dbReference type="KEGG" id="wch:wcw_0897"/>
<gene>
    <name evidence="6" type="ordered locus">wcw_0897</name>
</gene>
<evidence type="ECO:0000313" key="7">
    <source>
        <dbReference type="Proteomes" id="UP000001505"/>
    </source>
</evidence>
<evidence type="ECO:0000256" key="2">
    <source>
        <dbReference type="ARBA" id="ARBA00022692"/>
    </source>
</evidence>
<dbReference type="AlphaFoldDB" id="D6YVU8"/>
<keyword evidence="7" id="KW-1185">Reference proteome</keyword>
<dbReference type="Proteomes" id="UP000001505">
    <property type="component" value="Chromosome"/>
</dbReference>
<evidence type="ECO:0000256" key="5">
    <source>
        <dbReference type="SAM" id="Phobius"/>
    </source>
</evidence>
<evidence type="ECO:0000313" key="6">
    <source>
        <dbReference type="EMBL" id="ADI38259.1"/>
    </source>
</evidence>
<evidence type="ECO:0000256" key="4">
    <source>
        <dbReference type="ARBA" id="ARBA00023136"/>
    </source>
</evidence>
<dbReference type="Pfam" id="PF04973">
    <property type="entry name" value="NMN_transporter"/>
    <property type="match status" value="1"/>
</dbReference>
<name>D6YVU8_WADCW</name>
<feature type="transmembrane region" description="Helical" evidence="5">
    <location>
        <begin position="52"/>
        <end position="70"/>
    </location>
</feature>
<evidence type="ECO:0008006" key="8">
    <source>
        <dbReference type="Google" id="ProtNLM"/>
    </source>
</evidence>